<dbReference type="AlphaFoldDB" id="A0A2S9CR92"/>
<dbReference type="Gene3D" id="3.40.50.2000">
    <property type="entry name" value="Glycogen Phosphorylase B"/>
    <property type="match status" value="1"/>
</dbReference>
<dbReference type="RefSeq" id="WP_181155750.1">
    <property type="nucleotide sequence ID" value="NZ_PCQE01000139.1"/>
</dbReference>
<evidence type="ECO:0008006" key="3">
    <source>
        <dbReference type="Google" id="ProtNLM"/>
    </source>
</evidence>
<evidence type="ECO:0000313" key="1">
    <source>
        <dbReference type="EMBL" id="PRB83044.1"/>
    </source>
</evidence>
<dbReference type="EMBL" id="PCQE01000139">
    <property type="protein sequence ID" value="PRB83044.1"/>
    <property type="molecule type" value="Genomic_DNA"/>
</dbReference>
<gene>
    <name evidence="1" type="ORF">CQ006_28115</name>
</gene>
<dbReference type="Proteomes" id="UP000239458">
    <property type="component" value="Unassembled WGS sequence"/>
</dbReference>
<proteinExistence type="predicted"/>
<accession>A0A2S9CR92</accession>
<organism evidence="1 2">
    <name type="scientific">Pseudomonas cedrina</name>
    <dbReference type="NCBI Taxonomy" id="651740"/>
    <lineage>
        <taxon>Bacteria</taxon>
        <taxon>Pseudomonadati</taxon>
        <taxon>Pseudomonadota</taxon>
        <taxon>Gammaproteobacteria</taxon>
        <taxon>Pseudomonadales</taxon>
        <taxon>Pseudomonadaceae</taxon>
        <taxon>Pseudomonas</taxon>
    </lineage>
</organism>
<protein>
    <recommendedName>
        <fullName evidence="3">Glycosyltransferase subfamily 4-like N-terminal domain-containing protein</fullName>
    </recommendedName>
</protein>
<sequence>MKVIIASCVFPPEPVVSAKTSMDVAQYFHEQGHEVIVACPTPSRNVSKADADEKVASMSLPFLVKRLFAISSGKSGFLSRFVENVSYGLSVFFFLLKQRKVDVVYANVWP</sequence>
<comment type="caution">
    <text evidence="1">The sequence shown here is derived from an EMBL/GenBank/DDBJ whole genome shotgun (WGS) entry which is preliminary data.</text>
</comment>
<reference evidence="1 2" key="1">
    <citation type="submission" date="2017-09" db="EMBL/GenBank/DDBJ databases">
        <title>Genomic, metabolic, and phenotypic characteristics of bacterial isolates from the natural microbiome of the model nematode Caenorhabditis elegans.</title>
        <authorList>
            <person name="Zimmermann J."/>
            <person name="Obeng N."/>
            <person name="Yang W."/>
            <person name="Obeng O."/>
            <person name="Kissoyan K."/>
            <person name="Pees B."/>
            <person name="Dirksen P."/>
            <person name="Hoppner M."/>
            <person name="Franke A."/>
            <person name="Rosenstiel P."/>
            <person name="Leippe M."/>
            <person name="Dierking K."/>
            <person name="Kaleta C."/>
            <person name="Schulenburg H."/>
        </authorList>
    </citation>
    <scope>NUCLEOTIDE SEQUENCE [LARGE SCALE GENOMIC DNA]</scope>
    <source>
        <strain evidence="1 2">MYb184</strain>
    </source>
</reference>
<name>A0A2S9CR92_PSECE</name>
<evidence type="ECO:0000313" key="2">
    <source>
        <dbReference type="Proteomes" id="UP000239458"/>
    </source>
</evidence>